<feature type="compositionally biased region" description="Polar residues" evidence="1">
    <location>
        <begin position="104"/>
        <end position="114"/>
    </location>
</feature>
<reference evidence="3 4" key="1">
    <citation type="submission" date="2017-12" db="EMBL/GenBank/DDBJ databases">
        <title>Hemimetabolous genomes reveal molecular basis of termite eusociality.</title>
        <authorList>
            <person name="Harrison M.C."/>
            <person name="Jongepier E."/>
            <person name="Robertson H.M."/>
            <person name="Arning N."/>
            <person name="Bitard-Feildel T."/>
            <person name="Chao H."/>
            <person name="Childers C.P."/>
            <person name="Dinh H."/>
            <person name="Doddapaneni H."/>
            <person name="Dugan S."/>
            <person name="Gowin J."/>
            <person name="Greiner C."/>
            <person name="Han Y."/>
            <person name="Hu H."/>
            <person name="Hughes D.S.T."/>
            <person name="Huylmans A.-K."/>
            <person name="Kemena C."/>
            <person name="Kremer L.P.M."/>
            <person name="Lee S.L."/>
            <person name="Lopez-Ezquerra A."/>
            <person name="Mallet L."/>
            <person name="Monroy-Kuhn J.M."/>
            <person name="Moser A."/>
            <person name="Murali S.C."/>
            <person name="Muzny D.M."/>
            <person name="Otani S."/>
            <person name="Piulachs M.-D."/>
            <person name="Poelchau M."/>
            <person name="Qu J."/>
            <person name="Schaub F."/>
            <person name="Wada-Katsumata A."/>
            <person name="Worley K.C."/>
            <person name="Xie Q."/>
            <person name="Ylla G."/>
            <person name="Poulsen M."/>
            <person name="Gibbs R.A."/>
            <person name="Schal C."/>
            <person name="Richards S."/>
            <person name="Belles X."/>
            <person name="Korb J."/>
            <person name="Bornberg-Bauer E."/>
        </authorList>
    </citation>
    <scope>NUCLEOTIDE SEQUENCE [LARGE SCALE GENOMIC DNA]</scope>
    <source>
        <tissue evidence="3">Whole body</tissue>
    </source>
</reference>
<feature type="compositionally biased region" description="Basic and acidic residues" evidence="1">
    <location>
        <begin position="53"/>
        <end position="73"/>
    </location>
</feature>
<keyword evidence="4" id="KW-1185">Reference proteome</keyword>
<feature type="chain" id="PRO_5014408014" evidence="2">
    <location>
        <begin position="25"/>
        <end position="288"/>
    </location>
</feature>
<evidence type="ECO:0000256" key="1">
    <source>
        <dbReference type="SAM" id="MobiDB-lite"/>
    </source>
</evidence>
<dbReference type="EMBL" id="NEVH01022640">
    <property type="protein sequence ID" value="PNF18461.1"/>
    <property type="molecule type" value="Genomic_DNA"/>
</dbReference>
<protein>
    <submittedName>
        <fullName evidence="3">Uncharacterized protein</fullName>
    </submittedName>
</protein>
<feature type="region of interest" description="Disordered" evidence="1">
    <location>
        <begin position="154"/>
        <end position="179"/>
    </location>
</feature>
<organism evidence="3 4">
    <name type="scientific">Cryptotermes secundus</name>
    <dbReference type="NCBI Taxonomy" id="105785"/>
    <lineage>
        <taxon>Eukaryota</taxon>
        <taxon>Metazoa</taxon>
        <taxon>Ecdysozoa</taxon>
        <taxon>Arthropoda</taxon>
        <taxon>Hexapoda</taxon>
        <taxon>Insecta</taxon>
        <taxon>Pterygota</taxon>
        <taxon>Neoptera</taxon>
        <taxon>Polyneoptera</taxon>
        <taxon>Dictyoptera</taxon>
        <taxon>Blattodea</taxon>
        <taxon>Blattoidea</taxon>
        <taxon>Termitoidae</taxon>
        <taxon>Kalotermitidae</taxon>
        <taxon>Cryptotermitinae</taxon>
        <taxon>Cryptotermes</taxon>
    </lineage>
</organism>
<evidence type="ECO:0000256" key="2">
    <source>
        <dbReference type="SAM" id="SignalP"/>
    </source>
</evidence>
<dbReference type="AlphaFoldDB" id="A0A2J7PQ54"/>
<dbReference type="InParanoid" id="A0A2J7PQ54"/>
<accession>A0A2J7PQ54</accession>
<sequence>MRGRVAVLLLLLTWTGTLLQIAAGDEAIVFPDKAADKYGTSPPQPKGSSSNHGDSEAKDGAKPRFSYDTDGRSTKFNFGVQPSGGGISGSASFSSSYGGHGQAQGHTASQSHSFNFQAGSNGFSASQAASQSSSFNSQFPDYYGSGGLSVSGSQASSQASSVSGGVNGGGSGSAASSQASSFGFQGSGANVGASSSSAGSQSFSAPLGNPVGGNVYRPAAGVSGSNSHTAGASFGGFGGFPNENLSPDFIRYFQRGNKRRNNSDRRKRPGWYNRSFVFNKKSAIVFPE</sequence>
<proteinExistence type="predicted"/>
<gene>
    <name evidence="3" type="ORF">B7P43_G08991</name>
</gene>
<evidence type="ECO:0000313" key="4">
    <source>
        <dbReference type="Proteomes" id="UP000235965"/>
    </source>
</evidence>
<name>A0A2J7PQ54_9NEOP</name>
<keyword evidence="2" id="KW-0732">Signal</keyword>
<feature type="region of interest" description="Disordered" evidence="1">
    <location>
        <begin position="34"/>
        <end position="114"/>
    </location>
</feature>
<feature type="compositionally biased region" description="Low complexity" evidence="1">
    <location>
        <begin position="154"/>
        <end position="164"/>
    </location>
</feature>
<feature type="signal peptide" evidence="2">
    <location>
        <begin position="1"/>
        <end position="24"/>
    </location>
</feature>
<dbReference type="Proteomes" id="UP000235965">
    <property type="component" value="Unassembled WGS sequence"/>
</dbReference>
<evidence type="ECO:0000313" key="3">
    <source>
        <dbReference type="EMBL" id="PNF18461.1"/>
    </source>
</evidence>
<comment type="caution">
    <text evidence="3">The sequence shown here is derived from an EMBL/GenBank/DDBJ whole genome shotgun (WGS) entry which is preliminary data.</text>
</comment>